<reference evidence="2 3" key="1">
    <citation type="submission" date="2021-01" db="EMBL/GenBank/DDBJ databases">
        <title>Whole genome shotgun sequence of Actinoplanes deccanensis NBRC 13994.</title>
        <authorList>
            <person name="Komaki H."/>
            <person name="Tamura T."/>
        </authorList>
    </citation>
    <scope>NUCLEOTIDE SEQUENCE [LARGE SCALE GENOMIC DNA]</scope>
    <source>
        <strain evidence="2 3">NBRC 13994</strain>
    </source>
</reference>
<evidence type="ECO:0000313" key="2">
    <source>
        <dbReference type="EMBL" id="GID80014.1"/>
    </source>
</evidence>
<dbReference type="Proteomes" id="UP000609879">
    <property type="component" value="Unassembled WGS sequence"/>
</dbReference>
<feature type="region of interest" description="Disordered" evidence="1">
    <location>
        <begin position="119"/>
        <end position="145"/>
    </location>
</feature>
<feature type="region of interest" description="Disordered" evidence="1">
    <location>
        <begin position="1"/>
        <end position="31"/>
    </location>
</feature>
<dbReference type="EMBL" id="BOMI01000185">
    <property type="protein sequence ID" value="GID80014.1"/>
    <property type="molecule type" value="Genomic_DNA"/>
</dbReference>
<evidence type="ECO:0000256" key="1">
    <source>
        <dbReference type="SAM" id="MobiDB-lite"/>
    </source>
</evidence>
<feature type="compositionally biased region" description="Low complexity" evidence="1">
    <location>
        <begin position="120"/>
        <end position="135"/>
    </location>
</feature>
<proteinExistence type="predicted"/>
<sequence>MKQPRKGARTRPAAGVVPDKIAPKRFKPIPEDAPARELGEYLRAMVRESGVSLDRIAAAGGMAKNTLTTTMNGQSKEWPSVLNWITAYSKAFRGPEARQMADIRRLYQLGRDRHLAALSRPRTAQTAAPAAAQTTESADPGDIRQPSPESLLTEVYIPLPRRTPGAGIDAHLKRFLTKDEIEARIATIKHLERRQRLRDGPVSLHQDDPWFALADYRPRGTVYRSAVVHQRDPARGAAPPVGAAWPAFEQGDSPEDPYGPVKPTTGPPAGSWGLPPGPEDELARLVS</sequence>
<gene>
    <name evidence="2" type="ORF">Ade02nite_86550</name>
</gene>
<name>A0ABQ3YJ35_9ACTN</name>
<feature type="compositionally biased region" description="Low complexity" evidence="1">
    <location>
        <begin position="235"/>
        <end position="247"/>
    </location>
</feature>
<accession>A0ABQ3YJ35</accession>
<feature type="region of interest" description="Disordered" evidence="1">
    <location>
        <begin position="232"/>
        <end position="287"/>
    </location>
</feature>
<protein>
    <submittedName>
        <fullName evidence="2">Uncharacterized protein</fullName>
    </submittedName>
</protein>
<evidence type="ECO:0000313" key="3">
    <source>
        <dbReference type="Proteomes" id="UP000609879"/>
    </source>
</evidence>
<organism evidence="2 3">
    <name type="scientific">Paractinoplanes deccanensis</name>
    <dbReference type="NCBI Taxonomy" id="113561"/>
    <lineage>
        <taxon>Bacteria</taxon>
        <taxon>Bacillati</taxon>
        <taxon>Actinomycetota</taxon>
        <taxon>Actinomycetes</taxon>
        <taxon>Micromonosporales</taxon>
        <taxon>Micromonosporaceae</taxon>
        <taxon>Paractinoplanes</taxon>
    </lineage>
</organism>
<comment type="caution">
    <text evidence="2">The sequence shown here is derived from an EMBL/GenBank/DDBJ whole genome shotgun (WGS) entry which is preliminary data.</text>
</comment>
<keyword evidence="3" id="KW-1185">Reference proteome</keyword>